<accession>A0A370G3Q9</accession>
<proteinExistence type="predicted"/>
<organism evidence="1 2">
    <name type="scientific">Falsibacillus pallidus</name>
    <dbReference type="NCBI Taxonomy" id="493781"/>
    <lineage>
        <taxon>Bacteria</taxon>
        <taxon>Bacillati</taxon>
        <taxon>Bacillota</taxon>
        <taxon>Bacilli</taxon>
        <taxon>Bacillales</taxon>
        <taxon>Bacillaceae</taxon>
        <taxon>Falsibacillus</taxon>
    </lineage>
</organism>
<gene>
    <name evidence="1" type="ORF">DFR59_1185</name>
</gene>
<dbReference type="RefSeq" id="WP_147278281.1">
    <property type="nucleotide sequence ID" value="NZ_QQAY01000018.1"/>
</dbReference>
<reference evidence="1 2" key="1">
    <citation type="submission" date="2018-07" db="EMBL/GenBank/DDBJ databases">
        <title>Genomic Encyclopedia of Type Strains, Phase IV (KMG-IV): sequencing the most valuable type-strain genomes for metagenomic binning, comparative biology and taxonomic classification.</title>
        <authorList>
            <person name="Goeker M."/>
        </authorList>
    </citation>
    <scope>NUCLEOTIDE SEQUENCE [LARGE SCALE GENOMIC DNA]</scope>
    <source>
        <strain evidence="1 2">DSM 25281</strain>
    </source>
</reference>
<keyword evidence="2" id="KW-1185">Reference proteome</keyword>
<dbReference type="Proteomes" id="UP000255326">
    <property type="component" value="Unassembled WGS sequence"/>
</dbReference>
<evidence type="ECO:0000313" key="1">
    <source>
        <dbReference type="EMBL" id="RDI38385.1"/>
    </source>
</evidence>
<protein>
    <submittedName>
        <fullName evidence="1">Uncharacterized protein</fullName>
    </submittedName>
</protein>
<comment type="caution">
    <text evidence="1">The sequence shown here is derived from an EMBL/GenBank/DDBJ whole genome shotgun (WGS) entry which is preliminary data.</text>
</comment>
<dbReference type="EMBL" id="QQAY01000018">
    <property type="protein sequence ID" value="RDI38385.1"/>
    <property type="molecule type" value="Genomic_DNA"/>
</dbReference>
<sequence length="59" mass="6580">MNQSSLLLTPSERLVMGKGKETTLSICQAVRLEYSARAKDRKNPHLAADLNLKMIQIVP</sequence>
<dbReference type="AlphaFoldDB" id="A0A370G3Q9"/>
<name>A0A370G3Q9_9BACI</name>
<evidence type="ECO:0000313" key="2">
    <source>
        <dbReference type="Proteomes" id="UP000255326"/>
    </source>
</evidence>